<dbReference type="AlphaFoldDB" id="A0A8R1IV94"/>
<proteinExistence type="predicted"/>
<dbReference type="EnsemblMetazoa" id="CJA39053.1">
    <property type="protein sequence ID" value="CJA39053.1"/>
    <property type="gene ID" value="WBGene00214900"/>
</dbReference>
<evidence type="ECO:0000313" key="1">
    <source>
        <dbReference type="EnsemblMetazoa" id="CJA39053.1"/>
    </source>
</evidence>
<accession>A0A8R1IV94</accession>
<sequence length="168" mass="18859">MKARGLDPALITCLKQYNGQPIDLLLGNNVIGHLVRHSTRFVMPSGRIIEQTPLGIITYPTLIPNEITTDNNVFHLETSTYHHEEPILTVDSIDNGSPDDENFVIPCEPRSKKNQSVSNAMLDKQMAQMWNLEVLGILPPEALQEKALLDNDLIEQFKKTAITDDDNK</sequence>
<reference evidence="1" key="2">
    <citation type="submission" date="2022-06" db="UniProtKB">
        <authorList>
            <consortium name="EnsemblMetazoa"/>
        </authorList>
    </citation>
    <scope>IDENTIFICATION</scope>
    <source>
        <strain evidence="1">DF5081</strain>
    </source>
</reference>
<organism evidence="1 2">
    <name type="scientific">Caenorhabditis japonica</name>
    <dbReference type="NCBI Taxonomy" id="281687"/>
    <lineage>
        <taxon>Eukaryota</taxon>
        <taxon>Metazoa</taxon>
        <taxon>Ecdysozoa</taxon>
        <taxon>Nematoda</taxon>
        <taxon>Chromadorea</taxon>
        <taxon>Rhabditida</taxon>
        <taxon>Rhabditina</taxon>
        <taxon>Rhabditomorpha</taxon>
        <taxon>Rhabditoidea</taxon>
        <taxon>Rhabditidae</taxon>
        <taxon>Peloderinae</taxon>
        <taxon>Caenorhabditis</taxon>
    </lineage>
</organism>
<evidence type="ECO:0000313" key="2">
    <source>
        <dbReference type="Proteomes" id="UP000005237"/>
    </source>
</evidence>
<dbReference type="Proteomes" id="UP000005237">
    <property type="component" value="Unassembled WGS sequence"/>
</dbReference>
<keyword evidence="2" id="KW-1185">Reference proteome</keyword>
<name>A0A8R1IV94_CAEJA</name>
<reference evidence="2" key="1">
    <citation type="submission" date="2010-08" db="EMBL/GenBank/DDBJ databases">
        <authorList>
            <consortium name="Caenorhabditis japonica Sequencing Consortium"/>
            <person name="Wilson R.K."/>
        </authorList>
    </citation>
    <scope>NUCLEOTIDE SEQUENCE [LARGE SCALE GENOMIC DNA]</scope>
    <source>
        <strain evidence="2">DF5081</strain>
    </source>
</reference>
<protein>
    <submittedName>
        <fullName evidence="1">Uncharacterized protein</fullName>
    </submittedName>
</protein>